<evidence type="ECO:0000256" key="3">
    <source>
        <dbReference type="ARBA" id="ARBA00004322"/>
    </source>
</evidence>
<evidence type="ECO:0000256" key="2">
    <source>
        <dbReference type="ARBA" id="ARBA00001946"/>
    </source>
</evidence>
<evidence type="ECO:0000256" key="10">
    <source>
        <dbReference type="ARBA" id="ARBA00023242"/>
    </source>
</evidence>
<dbReference type="OrthoDB" id="9975959at2759"/>
<dbReference type="GO" id="GO:0070260">
    <property type="term" value="F:5'-tyrosyl-DNA phosphodiesterase activity"/>
    <property type="evidence" value="ECO:0007669"/>
    <property type="project" value="TreeGrafter"/>
</dbReference>
<sequence length="338" mass="37731">MASLSHLQRRIVSWWQDTPLPNESDTSSIFQTWHTFDDSSKRWSQVGGWFTSNDDPNKESSEELHRDLVLVTWNVDATSSSPEKRMSRIISNILSLTPAADVVFLQEVSRAALSYILDDSRVRRHWYSSEADAASWEGQSFACMTLLSKARFGHPRESTPRATLGPVWRVKYPSRFGRDALCCDVLASPSRAGRARTRVRLINVHLDSLPIQPSRRPRQISAVASFIRSAGRGLVAGDFNPVLSEDETLIQDNGLLDAWVELRPQDPGHTWGVDGKQPFPPNRLDKIATLGLQAKDIEVMHPGIITTSESTPAERSDGDGSVPWSDHSGLRCTFEMPA</sequence>
<dbReference type="Proteomes" id="UP000236621">
    <property type="component" value="Unassembled WGS sequence"/>
</dbReference>
<protein>
    <recommendedName>
        <fullName evidence="12">Endonuclease/exonuclease/phosphatase domain-containing protein</fullName>
    </recommendedName>
</protein>
<dbReference type="Gene3D" id="3.60.10.10">
    <property type="entry name" value="Endonuclease/exonuclease/phosphatase"/>
    <property type="match status" value="1"/>
</dbReference>
<dbReference type="PANTHER" id="PTHR15822">
    <property type="entry name" value="TRAF AND TNF RECEPTOR-ASSOCIATED PROTEIN"/>
    <property type="match status" value="1"/>
</dbReference>
<dbReference type="InterPro" id="IPR036691">
    <property type="entry name" value="Endo/exonu/phosph_ase_sf"/>
</dbReference>
<keyword evidence="6" id="KW-0227">DNA damage</keyword>
<dbReference type="SUPFAM" id="SSF56219">
    <property type="entry name" value="DNase I-like"/>
    <property type="match status" value="1"/>
</dbReference>
<dbReference type="EMBL" id="NRSZ01000660">
    <property type="protein sequence ID" value="PNY25816.1"/>
    <property type="molecule type" value="Genomic_DNA"/>
</dbReference>
<proteinExistence type="predicted"/>
<comment type="cofactor">
    <cofactor evidence="2">
        <name>Mg(2+)</name>
        <dbReference type="ChEBI" id="CHEBI:18420"/>
    </cofactor>
</comment>
<dbReference type="GO" id="GO:0005737">
    <property type="term" value="C:cytoplasm"/>
    <property type="evidence" value="ECO:0007669"/>
    <property type="project" value="TreeGrafter"/>
</dbReference>
<dbReference type="InterPro" id="IPR005135">
    <property type="entry name" value="Endo/exonuclease/phosphatase"/>
</dbReference>
<evidence type="ECO:0000256" key="6">
    <source>
        <dbReference type="ARBA" id="ARBA00022763"/>
    </source>
</evidence>
<dbReference type="GO" id="GO:0046872">
    <property type="term" value="F:metal ion binding"/>
    <property type="evidence" value="ECO:0007669"/>
    <property type="project" value="UniProtKB-KW"/>
</dbReference>
<evidence type="ECO:0000259" key="12">
    <source>
        <dbReference type="Pfam" id="PF03372"/>
    </source>
</evidence>
<comment type="subcellular location">
    <subcellularLocation>
        <location evidence="3">Nucleus</location>
        <location evidence="3">PML body</location>
    </subcellularLocation>
</comment>
<dbReference type="AlphaFoldDB" id="A0A2K3QE45"/>
<evidence type="ECO:0000313" key="13">
    <source>
        <dbReference type="EMBL" id="PNY25816.1"/>
    </source>
</evidence>
<evidence type="ECO:0000256" key="7">
    <source>
        <dbReference type="ARBA" id="ARBA00022801"/>
    </source>
</evidence>
<dbReference type="GO" id="GO:0006302">
    <property type="term" value="P:double-strand break repair"/>
    <property type="evidence" value="ECO:0007669"/>
    <property type="project" value="TreeGrafter"/>
</dbReference>
<dbReference type="PANTHER" id="PTHR15822:SF4">
    <property type="entry name" value="TYROSYL-DNA PHOSPHODIESTERASE 2"/>
    <property type="match status" value="1"/>
</dbReference>
<keyword evidence="4" id="KW-0540">Nuclease</keyword>
<dbReference type="InterPro" id="IPR051547">
    <property type="entry name" value="TDP2-like"/>
</dbReference>
<evidence type="ECO:0000256" key="9">
    <source>
        <dbReference type="ARBA" id="ARBA00023204"/>
    </source>
</evidence>
<evidence type="ECO:0000313" key="14">
    <source>
        <dbReference type="Proteomes" id="UP000236621"/>
    </source>
</evidence>
<evidence type="ECO:0000256" key="11">
    <source>
        <dbReference type="SAM" id="MobiDB-lite"/>
    </source>
</evidence>
<feature type="region of interest" description="Disordered" evidence="11">
    <location>
        <begin position="307"/>
        <end position="329"/>
    </location>
</feature>
<comment type="cofactor">
    <cofactor evidence="1">
        <name>Mn(2+)</name>
        <dbReference type="ChEBI" id="CHEBI:29035"/>
    </cofactor>
</comment>
<keyword evidence="14" id="KW-1185">Reference proteome</keyword>
<accession>A0A2K3QE45</accession>
<dbReference type="CDD" id="cd09080">
    <property type="entry name" value="TDP2"/>
    <property type="match status" value="1"/>
</dbReference>
<keyword evidence="5" id="KW-0479">Metal-binding</keyword>
<comment type="caution">
    <text evidence="13">The sequence shown here is derived from an EMBL/GenBank/DDBJ whole genome shotgun (WGS) entry which is preliminary data.</text>
</comment>
<evidence type="ECO:0000256" key="1">
    <source>
        <dbReference type="ARBA" id="ARBA00001936"/>
    </source>
</evidence>
<evidence type="ECO:0000256" key="5">
    <source>
        <dbReference type="ARBA" id="ARBA00022723"/>
    </source>
</evidence>
<keyword evidence="8" id="KW-0460">Magnesium</keyword>
<evidence type="ECO:0000256" key="8">
    <source>
        <dbReference type="ARBA" id="ARBA00022842"/>
    </source>
</evidence>
<gene>
    <name evidence="13" type="ORF">TCAP_04252</name>
</gene>
<dbReference type="GO" id="GO:0003697">
    <property type="term" value="F:single-stranded DNA binding"/>
    <property type="evidence" value="ECO:0007669"/>
    <property type="project" value="TreeGrafter"/>
</dbReference>
<dbReference type="GO" id="GO:0004518">
    <property type="term" value="F:nuclease activity"/>
    <property type="evidence" value="ECO:0007669"/>
    <property type="project" value="UniProtKB-KW"/>
</dbReference>
<keyword evidence="10" id="KW-0539">Nucleus</keyword>
<keyword evidence="9" id="KW-0234">DNA repair</keyword>
<dbReference type="Pfam" id="PF03372">
    <property type="entry name" value="Exo_endo_phos"/>
    <property type="match status" value="1"/>
</dbReference>
<reference evidence="13 14" key="1">
    <citation type="submission" date="2017-08" db="EMBL/GenBank/DDBJ databases">
        <title>Harnessing the power of phylogenomics to disentangle the directionality and signatures of interkingdom host jumping in the parasitic fungal genus Tolypocladium.</title>
        <authorList>
            <person name="Quandt C.A."/>
            <person name="Patterson W."/>
            <person name="Spatafora J.W."/>
        </authorList>
    </citation>
    <scope>NUCLEOTIDE SEQUENCE [LARGE SCALE GENOMIC DNA]</scope>
    <source>
        <strain evidence="13 14">CBS 113982</strain>
    </source>
</reference>
<name>A0A2K3QE45_9HYPO</name>
<feature type="domain" description="Endonuclease/exonuclease/phosphatase" evidence="12">
    <location>
        <begin position="71"/>
        <end position="287"/>
    </location>
</feature>
<evidence type="ECO:0000256" key="4">
    <source>
        <dbReference type="ARBA" id="ARBA00022722"/>
    </source>
</evidence>
<keyword evidence="7" id="KW-0378">Hydrolase</keyword>
<organism evidence="13 14">
    <name type="scientific">Tolypocladium capitatum</name>
    <dbReference type="NCBI Taxonomy" id="45235"/>
    <lineage>
        <taxon>Eukaryota</taxon>
        <taxon>Fungi</taxon>
        <taxon>Dikarya</taxon>
        <taxon>Ascomycota</taxon>
        <taxon>Pezizomycotina</taxon>
        <taxon>Sordariomycetes</taxon>
        <taxon>Hypocreomycetidae</taxon>
        <taxon>Hypocreales</taxon>
        <taxon>Ophiocordycipitaceae</taxon>
        <taxon>Tolypocladium</taxon>
    </lineage>
</organism>